<dbReference type="AlphaFoldDB" id="A0A841V161"/>
<evidence type="ECO:0000313" key="1">
    <source>
        <dbReference type="EMBL" id="MBC1195988.1"/>
    </source>
</evidence>
<reference evidence="1 2" key="1">
    <citation type="submission" date="2020-07" db="EMBL/GenBank/DDBJ databases">
        <title>Genomes of two Microcystis aeruginosa (Cyanobacteria) strains from Florida (USA) with disparate toxicogenic potential.</title>
        <authorList>
            <person name="Lefler F.W."/>
            <person name="Barbosa M."/>
            <person name="Berthold D.E."/>
            <person name="Laughinghouse H.D. IV."/>
        </authorList>
    </citation>
    <scope>NUCLEOTIDE SEQUENCE [LARGE SCALE GENOMIC DNA]</scope>
    <source>
        <strain evidence="1 2">BLCCF158</strain>
    </source>
</reference>
<proteinExistence type="predicted"/>
<protein>
    <submittedName>
        <fullName evidence="1">Uncharacterized protein</fullName>
    </submittedName>
</protein>
<evidence type="ECO:0000313" key="2">
    <source>
        <dbReference type="Proteomes" id="UP000525432"/>
    </source>
</evidence>
<organism evidence="1 2">
    <name type="scientific">Microcystis aeruginosa BLCC-F158</name>
    <dbReference type="NCBI Taxonomy" id="2755316"/>
    <lineage>
        <taxon>Bacteria</taxon>
        <taxon>Bacillati</taxon>
        <taxon>Cyanobacteriota</taxon>
        <taxon>Cyanophyceae</taxon>
        <taxon>Oscillatoriophycideae</taxon>
        <taxon>Chroococcales</taxon>
        <taxon>Microcystaceae</taxon>
        <taxon>Microcystis</taxon>
    </lineage>
</organism>
<sequence length="80" mass="8799">AFVPAKARIAQIVAGTTETSAITWRKYKSKTGAAYTVPMGQTSGTVRYQEQLRSILTDAVFSGSNATHSVSFEPERFRRD</sequence>
<gene>
    <name evidence="1" type="ORF">H0901_12120</name>
</gene>
<dbReference type="Proteomes" id="UP000525432">
    <property type="component" value="Unassembled WGS sequence"/>
</dbReference>
<accession>A0A841V161</accession>
<feature type="non-terminal residue" evidence="1">
    <location>
        <position position="1"/>
    </location>
</feature>
<dbReference type="EMBL" id="JACEGC010000054">
    <property type="protein sequence ID" value="MBC1195988.1"/>
    <property type="molecule type" value="Genomic_DNA"/>
</dbReference>
<comment type="caution">
    <text evidence="1">The sequence shown here is derived from an EMBL/GenBank/DDBJ whole genome shotgun (WGS) entry which is preliminary data.</text>
</comment>
<name>A0A841V161_MICAE</name>